<accession>A2C8W0</accession>
<dbReference type="AlphaFoldDB" id="A2C8W0"/>
<dbReference type="Proteomes" id="UP000002274">
    <property type="component" value="Chromosome"/>
</dbReference>
<sequence>MAFAHRLQIRRHRLALGCRIWQLFIQAPIHTLKSSSEPAKVEIFRTELLCHGCMS</sequence>
<name>A2C8W0_PROM3</name>
<dbReference type="HOGENOM" id="CLU_3028746_0_0_3"/>
<evidence type="ECO:0000313" key="2">
    <source>
        <dbReference type="Proteomes" id="UP000002274"/>
    </source>
</evidence>
<evidence type="ECO:0000313" key="1">
    <source>
        <dbReference type="EMBL" id="ABM77920.1"/>
    </source>
</evidence>
<protein>
    <submittedName>
        <fullName evidence="1">Uncharacterized protein</fullName>
    </submittedName>
</protein>
<organism evidence="1 2">
    <name type="scientific">Prochlorococcus marinus (strain MIT 9303)</name>
    <dbReference type="NCBI Taxonomy" id="59922"/>
    <lineage>
        <taxon>Bacteria</taxon>
        <taxon>Bacillati</taxon>
        <taxon>Cyanobacteriota</taxon>
        <taxon>Cyanophyceae</taxon>
        <taxon>Synechococcales</taxon>
        <taxon>Prochlorococcaceae</taxon>
        <taxon>Prochlorococcus</taxon>
    </lineage>
</organism>
<dbReference type="KEGG" id="pmf:P9303_11711"/>
<gene>
    <name evidence="1" type="ordered locus">P9303_11711</name>
</gene>
<dbReference type="EMBL" id="CP000554">
    <property type="protein sequence ID" value="ABM77920.1"/>
    <property type="molecule type" value="Genomic_DNA"/>
</dbReference>
<reference evidence="1 2" key="1">
    <citation type="journal article" date="2007" name="PLoS Genet.">
        <title>Patterns and implications of gene gain and loss in the evolution of Prochlorococcus.</title>
        <authorList>
            <person name="Kettler G.C."/>
            <person name="Martiny A.C."/>
            <person name="Huang K."/>
            <person name="Zucker J."/>
            <person name="Coleman M.L."/>
            <person name="Rodrigue S."/>
            <person name="Chen F."/>
            <person name="Lapidus A."/>
            <person name="Ferriera S."/>
            <person name="Johnson J."/>
            <person name="Steglich C."/>
            <person name="Church G.M."/>
            <person name="Richardson P."/>
            <person name="Chisholm S.W."/>
        </authorList>
    </citation>
    <scope>NUCLEOTIDE SEQUENCE [LARGE SCALE GENOMIC DNA]</scope>
    <source>
        <strain evidence="1 2">MIT 9303</strain>
    </source>
</reference>
<proteinExistence type="predicted"/>